<organism evidence="3 4">
    <name type="scientific">Microbulbifer salipaludis</name>
    <dbReference type="NCBI Taxonomy" id="187980"/>
    <lineage>
        <taxon>Bacteria</taxon>
        <taxon>Pseudomonadati</taxon>
        <taxon>Pseudomonadota</taxon>
        <taxon>Gammaproteobacteria</taxon>
        <taxon>Cellvibrionales</taxon>
        <taxon>Microbulbiferaceae</taxon>
        <taxon>Microbulbifer</taxon>
    </lineage>
</organism>
<evidence type="ECO:0000256" key="1">
    <source>
        <dbReference type="SAM" id="SignalP"/>
    </source>
</evidence>
<sequence length="159" mass="16857">MKKIFGALVLAVGLVTAAVPAFAAVELETRAFIEVAITDTNGVQSKELQPVERAQPGQEVVFVITYRNTGEEPAENLVVNNRVPKEMVYVADSAQGESALIQVSVDGNRFGSLQSLQVTEADGSVRAAKASDVVALRWTLQGAVAPGDSGSVRYRAVLK</sequence>
<protein>
    <submittedName>
        <fullName evidence="3">DUF11 domain-containing protein</fullName>
    </submittedName>
</protein>
<evidence type="ECO:0000259" key="2">
    <source>
        <dbReference type="Pfam" id="PF01345"/>
    </source>
</evidence>
<dbReference type="NCBIfam" id="TIGR01451">
    <property type="entry name" value="B_ant_repeat"/>
    <property type="match status" value="1"/>
</dbReference>
<dbReference type="InterPro" id="IPR001434">
    <property type="entry name" value="OmcB-like_DUF11"/>
</dbReference>
<accession>A0ABS3E4Y3</accession>
<evidence type="ECO:0000313" key="3">
    <source>
        <dbReference type="EMBL" id="MBN8430366.1"/>
    </source>
</evidence>
<proteinExistence type="predicted"/>
<feature type="domain" description="DUF11" evidence="2">
    <location>
        <begin position="53"/>
        <end position="98"/>
    </location>
</feature>
<dbReference type="EMBL" id="JAEKJR010000002">
    <property type="protein sequence ID" value="MBN8430366.1"/>
    <property type="molecule type" value="Genomic_DNA"/>
</dbReference>
<dbReference type="InterPro" id="IPR047589">
    <property type="entry name" value="DUF11_rpt"/>
</dbReference>
<evidence type="ECO:0000313" key="4">
    <source>
        <dbReference type="Proteomes" id="UP000664293"/>
    </source>
</evidence>
<feature type="chain" id="PRO_5047211637" evidence="1">
    <location>
        <begin position="24"/>
        <end position="159"/>
    </location>
</feature>
<dbReference type="RefSeq" id="WP_207000278.1">
    <property type="nucleotide sequence ID" value="NZ_JAEKJR010000002.1"/>
</dbReference>
<dbReference type="Pfam" id="PF01345">
    <property type="entry name" value="DUF11"/>
    <property type="match status" value="1"/>
</dbReference>
<gene>
    <name evidence="3" type="ORF">JF535_05805</name>
</gene>
<dbReference type="Proteomes" id="UP000664293">
    <property type="component" value="Unassembled WGS sequence"/>
</dbReference>
<keyword evidence="1" id="KW-0732">Signal</keyword>
<feature type="signal peptide" evidence="1">
    <location>
        <begin position="1"/>
        <end position="23"/>
    </location>
</feature>
<comment type="caution">
    <text evidence="3">The sequence shown here is derived from an EMBL/GenBank/DDBJ whole genome shotgun (WGS) entry which is preliminary data.</text>
</comment>
<keyword evidence="4" id="KW-1185">Reference proteome</keyword>
<name>A0ABS3E4Y3_9GAMM</name>
<reference evidence="3 4" key="1">
    <citation type="submission" date="2020-12" db="EMBL/GenBank/DDBJ databases">
        <title>Oil enriched cultivation method for isolating marine PHA-producing bacteria.</title>
        <authorList>
            <person name="Zheng W."/>
            <person name="Yu S."/>
            <person name="Huang Y."/>
        </authorList>
    </citation>
    <scope>NUCLEOTIDE SEQUENCE [LARGE SCALE GENOMIC DNA]</scope>
    <source>
        <strain evidence="3 4">SN0-2</strain>
    </source>
</reference>